<gene>
    <name evidence="1" type="ORF">CDO52_15285</name>
</gene>
<dbReference type="SUPFAM" id="SSF56784">
    <property type="entry name" value="HAD-like"/>
    <property type="match status" value="1"/>
</dbReference>
<dbReference type="InterPro" id="IPR006439">
    <property type="entry name" value="HAD-SF_hydro_IA"/>
</dbReference>
<keyword evidence="1" id="KW-0378">Hydrolase</keyword>
<dbReference type="InterPro" id="IPR023214">
    <property type="entry name" value="HAD_sf"/>
</dbReference>
<accession>A0A223S775</accession>
<dbReference type="NCBIfam" id="TIGR01509">
    <property type="entry name" value="HAD-SF-IA-v3"/>
    <property type="match status" value="1"/>
</dbReference>
<dbReference type="OrthoDB" id="3362560at2"/>
<sequence length="206" mass="21730">MTGSGFDAVLCDIDGVLRLWDPDHMGALDRQHGLTEGTLAGAAFAPHRITPAITGQTTDAQWRTGVADDLAEACGSRSRAEAMVRQWAAVMPQVDPEVLRTLAAVRERARVVLVSNATTRLEEELDQLGLSDMADAVVNSSRLGVAKPDPAVYRAAADAAGASVQRCLFVDDAAANVAAARRLGMAGLHYTGFPGLRDVLAPLLRG</sequence>
<dbReference type="Gene3D" id="3.40.50.1000">
    <property type="entry name" value="HAD superfamily/HAD-like"/>
    <property type="match status" value="1"/>
</dbReference>
<proteinExistence type="predicted"/>
<dbReference type="AlphaFoldDB" id="A0A223S775"/>
<dbReference type="PANTHER" id="PTHR43611:SF3">
    <property type="entry name" value="FLAVIN MONONUCLEOTIDE HYDROLASE 1, CHLOROPLATIC"/>
    <property type="match status" value="1"/>
</dbReference>
<dbReference type="PRINTS" id="PR00413">
    <property type="entry name" value="HADHALOGNASE"/>
</dbReference>
<dbReference type="NCBIfam" id="TIGR01549">
    <property type="entry name" value="HAD-SF-IA-v1"/>
    <property type="match status" value="1"/>
</dbReference>
<dbReference type="GO" id="GO:0016787">
    <property type="term" value="F:hydrolase activity"/>
    <property type="evidence" value="ECO:0007669"/>
    <property type="project" value="UniProtKB-KW"/>
</dbReference>
<protein>
    <submittedName>
        <fullName evidence="1">HAD family hydrolase</fullName>
    </submittedName>
</protein>
<dbReference type="InterPro" id="IPR036412">
    <property type="entry name" value="HAD-like_sf"/>
</dbReference>
<dbReference type="Pfam" id="PF00702">
    <property type="entry name" value="Hydrolase"/>
    <property type="match status" value="1"/>
</dbReference>
<dbReference type="EMBL" id="CP022753">
    <property type="protein sequence ID" value="ASU83965.1"/>
    <property type="molecule type" value="Genomic_DNA"/>
</dbReference>
<evidence type="ECO:0000313" key="1">
    <source>
        <dbReference type="EMBL" id="ASU83965.1"/>
    </source>
</evidence>
<dbReference type="PANTHER" id="PTHR43611">
    <property type="entry name" value="ALPHA-D-GLUCOSE 1-PHOSPHATE PHOSPHATASE"/>
    <property type="match status" value="1"/>
</dbReference>
<organism evidence="1 2">
    <name type="scientific">Nocardiopsis gilva YIM 90087</name>
    <dbReference type="NCBI Taxonomy" id="1235441"/>
    <lineage>
        <taxon>Bacteria</taxon>
        <taxon>Bacillati</taxon>
        <taxon>Actinomycetota</taxon>
        <taxon>Actinomycetes</taxon>
        <taxon>Streptosporangiales</taxon>
        <taxon>Nocardiopsidaceae</taxon>
        <taxon>Nocardiopsis</taxon>
    </lineage>
</organism>
<dbReference type="RefSeq" id="WP_017619053.1">
    <property type="nucleotide sequence ID" value="NZ_ANBG01000222.1"/>
</dbReference>
<keyword evidence="2" id="KW-1185">Reference proteome</keyword>
<dbReference type="Proteomes" id="UP000215005">
    <property type="component" value="Chromosome"/>
</dbReference>
<name>A0A223S775_9ACTN</name>
<reference evidence="1 2" key="1">
    <citation type="submission" date="2017-08" db="EMBL/GenBank/DDBJ databases">
        <title>The complete genome sequence of Nocardiopsis gilva YIM 90087.</title>
        <authorList>
            <person name="Yin M."/>
            <person name="Tang S."/>
        </authorList>
    </citation>
    <scope>NUCLEOTIDE SEQUENCE [LARGE SCALE GENOMIC DNA]</scope>
    <source>
        <strain evidence="1 2">YIM 90087</strain>
    </source>
</reference>
<evidence type="ECO:0000313" key="2">
    <source>
        <dbReference type="Proteomes" id="UP000215005"/>
    </source>
</evidence>
<dbReference type="KEGG" id="ngv:CDO52_15285"/>